<organism evidence="3 4">
    <name type="scientific">Actinophytocola xanthii</name>
    <dbReference type="NCBI Taxonomy" id="1912961"/>
    <lineage>
        <taxon>Bacteria</taxon>
        <taxon>Bacillati</taxon>
        <taxon>Actinomycetota</taxon>
        <taxon>Actinomycetes</taxon>
        <taxon>Pseudonocardiales</taxon>
        <taxon>Pseudonocardiaceae</taxon>
    </lineage>
</organism>
<sequence>MRVPSAERRLIPDFPLDLAVVLAPLRRGHADPAFRRTPAGCTWLAANTAAGPGTLAIARAGGEVLAQAWGPGTEPLLDGVPALLGAHDDDSDFRAHHPLVADLRRRMPALRLGSTSRVWDLLVPSILEQKVTGYEARRSWRELCRRFGEPAPGPAPAGMRVPPTPRAILSVPDWEWHRAGVDLARRRAIVAGARAAHRLERAVELGGRPGRDVLRTVPGVGFWTAAEVAQRAWGDADAVSVGDFHVPSIVGYALLGRKLDDAGMLEVLAPYAPHRHRVVRYLEAAGISRPRFGPRFSPRDYRAI</sequence>
<dbReference type="AlphaFoldDB" id="A0A1Q8C1S2"/>
<keyword evidence="2" id="KW-0234">DNA repair</keyword>
<dbReference type="InterPro" id="IPR051912">
    <property type="entry name" value="Alkylbase_DNA_Glycosylase/TA"/>
</dbReference>
<dbReference type="Proteomes" id="UP000185596">
    <property type="component" value="Unassembled WGS sequence"/>
</dbReference>
<dbReference type="EMBL" id="MSIE01000096">
    <property type="protein sequence ID" value="OLF08287.1"/>
    <property type="molecule type" value="Genomic_DNA"/>
</dbReference>
<dbReference type="GO" id="GO:0005737">
    <property type="term" value="C:cytoplasm"/>
    <property type="evidence" value="ECO:0007669"/>
    <property type="project" value="TreeGrafter"/>
</dbReference>
<dbReference type="InterPro" id="IPR011257">
    <property type="entry name" value="DNA_glycosylase"/>
</dbReference>
<dbReference type="GO" id="GO:0032131">
    <property type="term" value="F:alkylated DNA binding"/>
    <property type="evidence" value="ECO:0007669"/>
    <property type="project" value="TreeGrafter"/>
</dbReference>
<dbReference type="STRING" id="1912961.BU204_34480"/>
<gene>
    <name evidence="3" type="ORF">BU204_34480</name>
</gene>
<dbReference type="GO" id="GO:0006307">
    <property type="term" value="P:DNA alkylation repair"/>
    <property type="evidence" value="ECO:0007669"/>
    <property type="project" value="TreeGrafter"/>
</dbReference>
<protein>
    <submittedName>
        <fullName evidence="3">3-methyladenine DNA glycosylase</fullName>
    </submittedName>
</protein>
<dbReference type="PANTHER" id="PTHR43003:SF6">
    <property type="entry name" value="DNA GLYCOSYLASE"/>
    <property type="match status" value="1"/>
</dbReference>
<keyword evidence="1" id="KW-0227">DNA damage</keyword>
<evidence type="ECO:0000313" key="4">
    <source>
        <dbReference type="Proteomes" id="UP000185596"/>
    </source>
</evidence>
<keyword evidence="4" id="KW-1185">Reference proteome</keyword>
<proteinExistence type="predicted"/>
<dbReference type="SUPFAM" id="SSF48150">
    <property type="entry name" value="DNA-glycosylase"/>
    <property type="match status" value="1"/>
</dbReference>
<dbReference type="GO" id="GO:0043916">
    <property type="term" value="F:DNA-7-methylguanine glycosylase activity"/>
    <property type="evidence" value="ECO:0007669"/>
    <property type="project" value="TreeGrafter"/>
</dbReference>
<dbReference type="GO" id="GO:0006285">
    <property type="term" value="P:base-excision repair, AP site formation"/>
    <property type="evidence" value="ECO:0007669"/>
    <property type="project" value="TreeGrafter"/>
</dbReference>
<evidence type="ECO:0000313" key="3">
    <source>
        <dbReference type="EMBL" id="OLF08287.1"/>
    </source>
</evidence>
<dbReference type="Gene3D" id="1.10.340.30">
    <property type="entry name" value="Hypothetical protein, domain 2"/>
    <property type="match status" value="1"/>
</dbReference>
<dbReference type="RefSeq" id="WP_075130001.1">
    <property type="nucleotide sequence ID" value="NZ_MSIE01000096.1"/>
</dbReference>
<evidence type="ECO:0000256" key="2">
    <source>
        <dbReference type="ARBA" id="ARBA00023204"/>
    </source>
</evidence>
<name>A0A1Q8C1S2_9PSEU</name>
<dbReference type="GO" id="GO:0008725">
    <property type="term" value="F:DNA-3-methyladenine glycosylase activity"/>
    <property type="evidence" value="ECO:0007669"/>
    <property type="project" value="TreeGrafter"/>
</dbReference>
<evidence type="ECO:0000256" key="1">
    <source>
        <dbReference type="ARBA" id="ARBA00022763"/>
    </source>
</evidence>
<dbReference type="PANTHER" id="PTHR43003">
    <property type="entry name" value="DNA-3-METHYLADENINE GLYCOSYLASE"/>
    <property type="match status" value="1"/>
</dbReference>
<dbReference type="GO" id="GO:0032993">
    <property type="term" value="C:protein-DNA complex"/>
    <property type="evidence" value="ECO:0007669"/>
    <property type="project" value="TreeGrafter"/>
</dbReference>
<accession>A0A1Q8C1S2</accession>
<comment type="caution">
    <text evidence="3">The sequence shown here is derived from an EMBL/GenBank/DDBJ whole genome shotgun (WGS) entry which is preliminary data.</text>
</comment>
<reference evidence="3 4" key="1">
    <citation type="submission" date="2016-12" db="EMBL/GenBank/DDBJ databases">
        <title>The draft genome sequence of Actinophytocola sp. 11-183.</title>
        <authorList>
            <person name="Wang W."/>
            <person name="Yuan L."/>
        </authorList>
    </citation>
    <scope>NUCLEOTIDE SEQUENCE [LARGE SCALE GENOMIC DNA]</scope>
    <source>
        <strain evidence="3 4">11-183</strain>
    </source>
</reference>
<dbReference type="OrthoDB" id="5501430at2"/>